<reference evidence="1 2" key="1">
    <citation type="journal article" date="2019" name="Emerg. Microbes Infect.">
        <title>Comprehensive subspecies identification of 175 nontuberculous mycobacteria species based on 7547 genomic profiles.</title>
        <authorList>
            <person name="Matsumoto Y."/>
            <person name="Kinjo T."/>
            <person name="Motooka D."/>
            <person name="Nabeya D."/>
            <person name="Jung N."/>
            <person name="Uechi K."/>
            <person name="Horii T."/>
            <person name="Iida T."/>
            <person name="Fujita J."/>
            <person name="Nakamura S."/>
        </authorList>
    </citation>
    <scope>NUCLEOTIDE SEQUENCE [LARGE SCALE GENOMIC DNA]</scope>
    <source>
        <strain evidence="1 2">JCM 13573</strain>
    </source>
</reference>
<comment type="caution">
    <text evidence="1">The sequence shown here is derived from an EMBL/GenBank/DDBJ whole genome shotgun (WGS) entry which is preliminary data.</text>
</comment>
<organism evidence="1 2">
    <name type="scientific">Mycobacterium kubicae</name>
    <dbReference type="NCBI Taxonomy" id="120959"/>
    <lineage>
        <taxon>Bacteria</taxon>
        <taxon>Bacillati</taxon>
        <taxon>Actinomycetota</taxon>
        <taxon>Actinomycetes</taxon>
        <taxon>Mycobacteriales</taxon>
        <taxon>Mycobacteriaceae</taxon>
        <taxon>Mycobacterium</taxon>
        <taxon>Mycobacterium simiae complex</taxon>
    </lineage>
</organism>
<evidence type="ECO:0000313" key="1">
    <source>
        <dbReference type="EMBL" id="GFG63306.1"/>
    </source>
</evidence>
<dbReference type="Proteomes" id="UP000465306">
    <property type="component" value="Unassembled WGS sequence"/>
</dbReference>
<evidence type="ECO:0000313" key="2">
    <source>
        <dbReference type="Proteomes" id="UP000465306"/>
    </source>
</evidence>
<name>A0ABQ1BHZ5_9MYCO</name>
<evidence type="ECO:0008006" key="3">
    <source>
        <dbReference type="Google" id="ProtNLM"/>
    </source>
</evidence>
<gene>
    <name evidence="1" type="ORF">MKUB_07960</name>
</gene>
<keyword evidence="2" id="KW-1185">Reference proteome</keyword>
<accession>A0ABQ1BHZ5</accession>
<dbReference type="EMBL" id="BLKU01000002">
    <property type="protein sequence ID" value="GFG63306.1"/>
    <property type="molecule type" value="Genomic_DNA"/>
</dbReference>
<protein>
    <recommendedName>
        <fullName evidence="3">DUF222 domain-containing protein</fullName>
    </recommendedName>
</protein>
<proteinExistence type="predicted"/>
<sequence>MAGDRVLRLKAADLKRLECDFESRWANAVGDRIAFFAAELDRPHQKSVGSSPTYQTTVRPRGSAVSAQAIGAKLAELGDAIAPSTYIPRPPKVVTRRSVAGC</sequence>